<gene>
    <name evidence="3" type="primary">Contig632.g697</name>
    <name evidence="3" type="ORF">STYLEM_19914</name>
</gene>
<feature type="compositionally biased region" description="Polar residues" evidence="2">
    <location>
        <begin position="139"/>
        <end position="150"/>
    </location>
</feature>
<proteinExistence type="predicted"/>
<dbReference type="InParanoid" id="A0A078BBY6"/>
<evidence type="ECO:0000313" key="3">
    <source>
        <dbReference type="EMBL" id="CDW90767.1"/>
    </source>
</evidence>
<feature type="region of interest" description="Disordered" evidence="2">
    <location>
        <begin position="100"/>
        <end position="213"/>
    </location>
</feature>
<feature type="compositionally biased region" description="Polar residues" evidence="2">
    <location>
        <begin position="106"/>
        <end position="116"/>
    </location>
</feature>
<keyword evidence="1" id="KW-0175">Coiled coil</keyword>
<accession>A0A078BBY6</accession>
<dbReference type="AlphaFoldDB" id="A0A078BBY6"/>
<dbReference type="Proteomes" id="UP000039865">
    <property type="component" value="Unassembled WGS sequence"/>
</dbReference>
<evidence type="ECO:0000256" key="2">
    <source>
        <dbReference type="SAM" id="MobiDB-lite"/>
    </source>
</evidence>
<dbReference type="EMBL" id="CCKQ01018786">
    <property type="protein sequence ID" value="CDW90767.1"/>
    <property type="molecule type" value="Genomic_DNA"/>
</dbReference>
<name>A0A078BBY6_STYLE</name>
<evidence type="ECO:0000313" key="4">
    <source>
        <dbReference type="Proteomes" id="UP000039865"/>
    </source>
</evidence>
<protein>
    <submittedName>
        <fullName evidence="3">Uncharacterized protein</fullName>
    </submittedName>
</protein>
<evidence type="ECO:0000256" key="1">
    <source>
        <dbReference type="SAM" id="Coils"/>
    </source>
</evidence>
<organism evidence="3 4">
    <name type="scientific">Stylonychia lemnae</name>
    <name type="common">Ciliate</name>
    <dbReference type="NCBI Taxonomy" id="5949"/>
    <lineage>
        <taxon>Eukaryota</taxon>
        <taxon>Sar</taxon>
        <taxon>Alveolata</taxon>
        <taxon>Ciliophora</taxon>
        <taxon>Intramacronucleata</taxon>
        <taxon>Spirotrichea</taxon>
        <taxon>Stichotrichia</taxon>
        <taxon>Sporadotrichida</taxon>
        <taxon>Oxytrichidae</taxon>
        <taxon>Stylonychinae</taxon>
        <taxon>Stylonychia</taxon>
    </lineage>
</organism>
<sequence length="499" mass="57770">MVDYRKNLDGKLHLSPQQIITHTLDVDPHKYTTTLQKYAFILNLTIFCSFMETQISRNVQSNEKQQVQSMNKKIYYMPQNKQSYMFGGKTNIRDRLNIEVEEKQSIRPTTSSSMRTAKQKLAHRTNIANEPPVAVKPQSRPQSRQGQNNGLVDDLTSMKSFKSRVSAAVNTSQMSQRRQLQIADQRGSRPMSAQSRASTTKSIQRRPLAEEIDSNMKTYYPQNYNQFMRTQALNTQNIQNGIGGSNLGGDQRLQRSQSQFKIKQMGTPLNQRQVQLIDKLITMNNGKPFKTIRTFKNEGNDLQQTRDDKLERQSTFSNLYHKSAKDLRDQQIQYLNPEQEDGIISYEQDIDLKNENTANIDQSNFNDEERDQVQELDIDRLREGLSQKDFDEIRSYAQASRQSVAPSQITGRSKRSYITQNNNNHHQLINRSNKSIQNTDTTSIRISQITSASKVDKLEKHLQYQMQKNNHMEQEIENLRKLTLELQSKLQNNPNSPQN</sequence>
<reference evidence="3 4" key="1">
    <citation type="submission" date="2014-06" db="EMBL/GenBank/DDBJ databases">
        <authorList>
            <person name="Swart Estienne"/>
        </authorList>
    </citation>
    <scope>NUCLEOTIDE SEQUENCE [LARGE SCALE GENOMIC DNA]</scope>
    <source>
        <strain evidence="3 4">130c</strain>
    </source>
</reference>
<feature type="compositionally biased region" description="Polar residues" evidence="2">
    <location>
        <begin position="168"/>
        <end position="179"/>
    </location>
</feature>
<feature type="coiled-coil region" evidence="1">
    <location>
        <begin position="455"/>
        <end position="492"/>
    </location>
</feature>
<keyword evidence="4" id="KW-1185">Reference proteome</keyword>
<feature type="compositionally biased region" description="Polar residues" evidence="2">
    <location>
        <begin position="191"/>
        <end position="202"/>
    </location>
</feature>